<feature type="compositionally biased region" description="Basic and acidic residues" evidence="1">
    <location>
        <begin position="1837"/>
        <end position="1857"/>
    </location>
</feature>
<feature type="region of interest" description="Disordered" evidence="1">
    <location>
        <begin position="1460"/>
        <end position="1505"/>
    </location>
</feature>
<feature type="compositionally biased region" description="Basic residues" evidence="1">
    <location>
        <begin position="1477"/>
        <end position="1489"/>
    </location>
</feature>
<feature type="compositionally biased region" description="Basic and acidic residues" evidence="1">
    <location>
        <begin position="2784"/>
        <end position="2802"/>
    </location>
</feature>
<feature type="region of interest" description="Disordered" evidence="1">
    <location>
        <begin position="2168"/>
        <end position="2190"/>
    </location>
</feature>
<dbReference type="EMBL" id="UYJE01007754">
    <property type="protein sequence ID" value="VDI57576.1"/>
    <property type="molecule type" value="Genomic_DNA"/>
</dbReference>
<feature type="compositionally biased region" description="Polar residues" evidence="1">
    <location>
        <begin position="2643"/>
        <end position="2662"/>
    </location>
</feature>
<feature type="region of interest" description="Disordered" evidence="1">
    <location>
        <begin position="2426"/>
        <end position="2447"/>
    </location>
</feature>
<evidence type="ECO:0000313" key="2">
    <source>
        <dbReference type="EMBL" id="VDI57576.1"/>
    </source>
</evidence>
<protein>
    <submittedName>
        <fullName evidence="2">Uncharacterized protein</fullName>
    </submittedName>
</protein>
<feature type="compositionally biased region" description="Low complexity" evidence="1">
    <location>
        <begin position="430"/>
        <end position="458"/>
    </location>
</feature>
<feature type="region of interest" description="Disordered" evidence="1">
    <location>
        <begin position="387"/>
        <end position="470"/>
    </location>
</feature>
<feature type="compositionally biased region" description="Polar residues" evidence="1">
    <location>
        <begin position="624"/>
        <end position="635"/>
    </location>
</feature>
<feature type="region of interest" description="Disordered" evidence="1">
    <location>
        <begin position="1024"/>
        <end position="1050"/>
    </location>
</feature>
<feature type="region of interest" description="Disordered" evidence="1">
    <location>
        <begin position="2208"/>
        <end position="2227"/>
    </location>
</feature>
<feature type="compositionally biased region" description="Basic residues" evidence="1">
    <location>
        <begin position="547"/>
        <end position="566"/>
    </location>
</feature>
<feature type="region of interest" description="Disordered" evidence="1">
    <location>
        <begin position="524"/>
        <end position="635"/>
    </location>
</feature>
<feature type="compositionally biased region" description="Polar residues" evidence="1">
    <location>
        <begin position="1278"/>
        <end position="1289"/>
    </location>
</feature>
<feature type="region of interest" description="Disordered" evidence="1">
    <location>
        <begin position="2328"/>
        <end position="2363"/>
    </location>
</feature>
<feature type="compositionally biased region" description="Polar residues" evidence="1">
    <location>
        <begin position="1933"/>
        <end position="1953"/>
    </location>
</feature>
<feature type="compositionally biased region" description="Basic and acidic residues" evidence="1">
    <location>
        <begin position="1549"/>
        <end position="1567"/>
    </location>
</feature>
<feature type="region of interest" description="Disordered" evidence="1">
    <location>
        <begin position="2258"/>
        <end position="2285"/>
    </location>
</feature>
<feature type="non-terminal residue" evidence="2">
    <location>
        <position position="1"/>
    </location>
</feature>
<feature type="region of interest" description="Disordered" evidence="1">
    <location>
        <begin position="2628"/>
        <end position="2802"/>
    </location>
</feature>
<feature type="region of interest" description="Disordered" evidence="1">
    <location>
        <begin position="1794"/>
        <end position="1893"/>
    </location>
</feature>
<feature type="compositionally biased region" description="Basic and acidic residues" evidence="1">
    <location>
        <begin position="2684"/>
        <end position="2771"/>
    </location>
</feature>
<feature type="compositionally biased region" description="Basic residues" evidence="1">
    <location>
        <begin position="396"/>
        <end position="416"/>
    </location>
</feature>
<feature type="compositionally biased region" description="Polar residues" evidence="1">
    <location>
        <begin position="2628"/>
        <end position="2637"/>
    </location>
</feature>
<feature type="compositionally biased region" description="Basic and acidic residues" evidence="1">
    <location>
        <begin position="1869"/>
        <end position="1891"/>
    </location>
</feature>
<feature type="compositionally biased region" description="Basic and acidic residues" evidence="1">
    <location>
        <begin position="1033"/>
        <end position="1044"/>
    </location>
</feature>
<feature type="region of interest" description="Disordered" evidence="1">
    <location>
        <begin position="937"/>
        <end position="960"/>
    </location>
</feature>
<feature type="compositionally biased region" description="Polar residues" evidence="1">
    <location>
        <begin position="1858"/>
        <end position="1868"/>
    </location>
</feature>
<feature type="compositionally biased region" description="Basic and acidic residues" evidence="1">
    <location>
        <begin position="1811"/>
        <end position="1827"/>
    </location>
</feature>
<comment type="caution">
    <text evidence="2">The sequence shown here is derived from an EMBL/GenBank/DDBJ whole genome shotgun (WGS) entry which is preliminary data.</text>
</comment>
<feature type="region of interest" description="Disordered" evidence="1">
    <location>
        <begin position="2827"/>
        <end position="2888"/>
    </location>
</feature>
<sequence>IYGNASLHQRCNPCGAINSDQSSLLSKSKYDVNGDIAHIKFSIHSSINGQLYFRLCEISNINHCLRNDKVYIEESLDKTYNVSAGNQTVSLHLHIPKHFNNGQYLLQSNVIQNQVHLVNCVPITIKDNADKHLLQGVPVTTKDNADKHLLQGVPVTTNNNSNTRNNVFTSVLGAIFDFFKAKSDNSSVDTKLASRENEDWIDDKDNKTINLGTMAALDTSVLNNRIDTNNHVAGNGGNGKSDEKQDPLLVYNISSSLDSIGYKINKEGDGQHGTKNGVISSAINLYGLAIPPADTDINSVHDKENTKNENEVGNYINAQFAQIKELSNKKPIVRTGKHQIDIGPKDLMEVYQPTKPAEVRNSETNLIPTVEAIDTIEHSGIHRPELAFVKNTNGVSRKRIKKKKRKKSRRKSKKRTQNTNIDQTKKESLTQSIIKSIQTSQTTSSKPISPPNIKSIQSAVKPRKEVPKVSKSFNPLEQLVNMVMSAKEKPKHPNVKPRHDVSKVSNKFKKLKELVSLAKSVKEPKALGGTHNNGKFRTDVKHAFGTRGKKGSQQRPDRKMKPHANSKPKSFEINIKSANKESNVKEQKYQVHKQDKPSHKQDKPSHKQDKPSIKRISNDKGYQIKSSNNKGKQNLNYIVTSKGDSKTNTSKHQLDPDYIVTGSMDRTKNHHFKNEKGQAPTHKFASHIINDLVQRGFLEENYASGMPTKKKSKTNAKFIDEQFRKPNDKFIDEQFRQSNAKFIDEQFRQSNAKFIDEQFRKPKTKFKDEQIRKPNAKFIDEQFRKPNSKFIDEQFRKPNAKFIDEQFKKPKMKFIDEQFSKPNNKHSIKILPASQTPERDYFRISPRVIESDYSEVIHSTVEPVPSQKPSVMSELMKIGFVDKFTLPIIDRKKSNNIKQETMSRSKLDSSQYTVLETKDKANNFNEQTVNGNIISKNIAGQTGKNKPNEKNTNAQNPNSQTILSKDLKILELMKLGFIDKDTKDLTKSDVTRVMQDIEGTKALQEHLQSSVKLSINSKAIAQNYRSTSSNIDSPKENERQEDTPNNKQIVPSDYKVSNILIGEAKTITDNQKHRENNEKTISKDNKILELMKMGFIDEPTLPIIDLTKTDVIKITSKTGDSEVKNTNENKQIDRLNSERVNIINRDVTLVNRDGQLKSELINLVLKDGTEKLNDIEVGVYNKQTQDNIEGKAPLKTTKLPKRKTKLKFNETINSTQNVQLQLNRSKAERQINQSRKYLNQKKIDQQQFIASIIRKQKEKWKKKSKKSKKSKKLHKSKTQNAQLQFNKSVDVNDKEKRKIQDTIINKENIIKSDNTNTHLQLNMLLSERKINQSGKSLNIKSQAESNINQSGKSLNIKSQAESHINQSGKSLNTKKLDPKEFIASIIRKQKEKWKKKSRSRMKNKTKSRIQTKSKSVIGAQTNESVLEFVENPSRMNVIAKSEIGTLDNEDVTDQLKFNHSITGSPMNLKDSLQNAPKKAKKLRRRKQKKTPNGDKSKIANNYFIMSETDDNTKTKNEDVIIDETNKESSQPRALKKNVKNLLLEIKELGGRENESTSSDRKSDKDDQIGNTIDSGNVGWESILKTSSLEGKQASPTKIENKLYLDNDKLTIKHDSQNIKAILQRINDLKSKTLESELLLSLALDRLSKSGNVQRVVKTDHNIVPINTSQKPMTENLTLPLILDKTIEATHFISADNKEMLKLLEKDLTSPLSQSDDNKDIKIKEIKLLKKELTTPLSQSVDDKDIKIKEISTSKSPSKKDDLKPDELYPHTVRGIPKSLLKHDVDMIIQKTVLSGRKAKTSKKQRTKSKKAKEVELAKNKSKEDRKLLPVNLNTLDLHSESQRSENNKTNEEGDKSLKLSNQNEASTNDDAKMTPQKRKETSKTGNDDKTIKSMKTISKEISPTHESSLTSMDSILHATNIPSKKHSKEISPTHESSLSSIDSTLHATNIPSKKQTDDISEPIMPNQMPVKSSDELPPIKPLQHVYTNKTTKTISSEKTNNETMQNENDMKSIKIQNLTNQTLDGIETKQVSSSEILDTAVIDKSPLENTFDEHVVDNTFGEPGNEESADSNLTMKQTDTKDNNKHVVDNDDTNTAEVDQDKLLTAGNIIKTNEDIKGRVTPRDKNVSIISIDKQSRQSVRDRNDPKTTKGVKGIVIMGETVPFKERSDRVQLGDRNIKKSKKDEDSIKRKDENDFIKQLRDLKEKLMSDAANEKSTSGNDEDGVSSVDTIVKGRNKKKPLVSKKDLKDMYKEMNYSDPKINVPDVSSNTNRRNKKFPQIHSVPSGRGGVNSVSYSAILRSLRKEGGNQPKSNKPSIVGEQFLGASSNFDYPTTTSKQDLVPADKQGPTPTVPTSAKSGGLVSAPRVDRTENTKWASLASGIMQRDKKAPGVVIDNKRTSIVGGKKWPAMVAQHLQWTDTAPNSMSLSVGHNTDGRYISDPSTGRDRYRGTIDKVNSGMHLNGQGVLNVRPTQSKTADNDHLFENILNSLVDVAMDSPYLEQQKRGSIVDQPRGVVVEKSIKTHPSNGNPPKPMYNQRDRHNNMHNNREMMDPYRISSVPVPQHTDRNSNTQVNRIKDQNSVDLSLGYQQTTSTQPPNLFTYGKSSQNYWWHDRQVKGRKSDVLTFSGANVPSNSMQRRLGNNRGNSAKSTLQNPRVSNSDINRSRPRNRHDRISMVGAPDMGFHSRDQGIESHSREPDMGFHSRDQGIELHSREPDMGLHYRDSGTGLHSREPDIGLHSRDPLIGLHSREPDTGLHSRDPGIRLHSREPDMGLNSRDPGIGLHGREPDMGLHSRDPRIELHSRDPRIELHSREPDMGLHYRDSGIGLHSREPDIGLHSRDPRIGLHSREPDPGLHSRDPGIGLHNREPDIGLHSRDPRIGLHSSDPRIGLHSERAYDLHNNGEIQSTDVNLSNKPSQMYSNIELPGLKAPGLQIRPIDTPKKTNIQFGGLSIASNGANDHQGQIQMQGEPNRSIQPDQRLTNKKTIHLMPGIRGAHDILSLQNQQHSEPALTDTQTPTVPYSRLVPPEDAQYNTIPGSPNYGFPFEMSLHQFQHSNNQGTRRKRVISPQEMAGNHIHYDVGPANEVSSNNLNPNDYAYETSGQPHEVVVNINIMKNLSKVCAPHERFTCNPVENNVAVSDLRSMCMSSCSNGVCPVDKCSCFCVSLTTLDVKNIIVASNKRVPSRQTNSLGHILENSGTGTRNLPKTVNIIGIDAGRQGTSSPNLPKSVNIIGLNSGSNLPKNSNTVNNIAMEAGNLGTSSHNPSKTVIINGMNAENSLIDFPQPYETVNSIGLNAGNLGTSSHTPSKTVNILGMNAENSLNGFPPQPFETVNNIGLPAPPTTLNTANMIGSAGNYFLPHDFKPRVTCTPTSLFLSIKGMVDWCNTECGKSLDNCPWHICECQFIL</sequence>
<accession>A0A8B6G225</accession>
<dbReference type="OrthoDB" id="429145at2759"/>
<evidence type="ECO:0000313" key="3">
    <source>
        <dbReference type="Proteomes" id="UP000596742"/>
    </source>
</evidence>
<feature type="compositionally biased region" description="Basic residues" evidence="1">
    <location>
        <begin position="1796"/>
        <end position="1810"/>
    </location>
</feature>
<feature type="region of interest" description="Disordered" evidence="1">
    <location>
        <begin position="1257"/>
        <end position="1289"/>
    </location>
</feature>
<feature type="compositionally biased region" description="Polar residues" evidence="1">
    <location>
        <begin position="1460"/>
        <end position="1474"/>
    </location>
</feature>
<feature type="region of interest" description="Disordered" evidence="1">
    <location>
        <begin position="1549"/>
        <end position="1573"/>
    </location>
</feature>
<feature type="compositionally biased region" description="Polar residues" evidence="1">
    <location>
        <begin position="2328"/>
        <end position="2338"/>
    </location>
</feature>
<proteinExistence type="predicted"/>
<feature type="compositionally biased region" description="Polar residues" evidence="1">
    <location>
        <begin position="2348"/>
        <end position="2357"/>
    </location>
</feature>
<reference evidence="2" key="1">
    <citation type="submission" date="2018-11" db="EMBL/GenBank/DDBJ databases">
        <authorList>
            <person name="Alioto T."/>
            <person name="Alioto T."/>
        </authorList>
    </citation>
    <scope>NUCLEOTIDE SEQUENCE</scope>
</reference>
<evidence type="ECO:0000256" key="1">
    <source>
        <dbReference type="SAM" id="MobiDB-lite"/>
    </source>
</evidence>
<feature type="compositionally biased region" description="Basic residues" evidence="1">
    <location>
        <begin position="1257"/>
        <end position="1277"/>
    </location>
</feature>
<dbReference type="Proteomes" id="UP000596742">
    <property type="component" value="Unassembled WGS sequence"/>
</dbReference>
<name>A0A8B6G225_MYTGA</name>
<feature type="compositionally biased region" description="Basic residues" evidence="1">
    <location>
        <begin position="1391"/>
        <end position="1411"/>
    </location>
</feature>
<feature type="region of interest" description="Disordered" evidence="1">
    <location>
        <begin position="1922"/>
        <end position="1963"/>
    </location>
</feature>
<keyword evidence="3" id="KW-1185">Reference proteome</keyword>
<feature type="region of interest" description="Disordered" evidence="1">
    <location>
        <begin position="1391"/>
        <end position="1415"/>
    </location>
</feature>
<gene>
    <name evidence="2" type="ORF">MGAL_10B026469</name>
</gene>
<organism evidence="2 3">
    <name type="scientific">Mytilus galloprovincialis</name>
    <name type="common">Mediterranean mussel</name>
    <dbReference type="NCBI Taxonomy" id="29158"/>
    <lineage>
        <taxon>Eukaryota</taxon>
        <taxon>Metazoa</taxon>
        <taxon>Spiralia</taxon>
        <taxon>Lophotrochozoa</taxon>
        <taxon>Mollusca</taxon>
        <taxon>Bivalvia</taxon>
        <taxon>Autobranchia</taxon>
        <taxon>Pteriomorphia</taxon>
        <taxon>Mytilida</taxon>
        <taxon>Mytiloidea</taxon>
        <taxon>Mytilidae</taxon>
        <taxon>Mytilinae</taxon>
        <taxon>Mytilus</taxon>
    </lineage>
</organism>
<feature type="compositionally biased region" description="Basic and acidic residues" evidence="1">
    <location>
        <begin position="578"/>
        <end position="618"/>
    </location>
</feature>